<gene>
    <name evidence="1" type="ORF">KL86DES1_21130</name>
</gene>
<reference evidence="1" key="1">
    <citation type="submission" date="2016-08" db="EMBL/GenBank/DDBJ databases">
        <authorList>
            <person name="Seilhamer J.J."/>
        </authorList>
    </citation>
    <scope>NUCLEOTIDE SEQUENCE</scope>
    <source>
        <strain evidence="1">86-1</strain>
    </source>
</reference>
<organism evidence="1">
    <name type="scientific">uncultured Desulfovibrio sp</name>
    <dbReference type="NCBI Taxonomy" id="167968"/>
    <lineage>
        <taxon>Bacteria</taxon>
        <taxon>Pseudomonadati</taxon>
        <taxon>Thermodesulfobacteriota</taxon>
        <taxon>Desulfovibrionia</taxon>
        <taxon>Desulfovibrionales</taxon>
        <taxon>Desulfovibrionaceae</taxon>
        <taxon>Desulfovibrio</taxon>
        <taxon>environmental samples</taxon>
    </lineage>
</organism>
<sequence length="60" mass="6900">MINLQLSHALEQDAAKTLYDKVQLLPKSREMMKTYADYLEELREQATQKKAAYDSHDAGV</sequence>
<protein>
    <submittedName>
        <fullName evidence="1">Uncharacterized protein</fullName>
    </submittedName>
</protein>
<name>A0A212L6K3_9BACT</name>
<dbReference type="RefSeq" id="WP_179980569.1">
    <property type="nucleotide sequence ID" value="NZ_LT608333.1"/>
</dbReference>
<proteinExistence type="predicted"/>
<dbReference type="EMBL" id="FMJC01000002">
    <property type="protein sequence ID" value="SCM73204.1"/>
    <property type="molecule type" value="Genomic_DNA"/>
</dbReference>
<evidence type="ECO:0000313" key="1">
    <source>
        <dbReference type="EMBL" id="SCM73204.1"/>
    </source>
</evidence>
<accession>A0A212L6K3</accession>
<dbReference type="AlphaFoldDB" id="A0A212L6K3"/>